<dbReference type="InterPro" id="IPR051430">
    <property type="entry name" value="Fungal_TF_Env_Response"/>
</dbReference>
<proteinExistence type="predicted"/>
<dbReference type="InterPro" id="IPR007219">
    <property type="entry name" value="XnlR_reg_dom"/>
</dbReference>
<dbReference type="RefSeq" id="XP_030996313.1">
    <property type="nucleotide sequence ID" value="XM_031139800.1"/>
</dbReference>
<evidence type="ECO:0000256" key="7">
    <source>
        <dbReference type="SAM" id="MobiDB-lite"/>
    </source>
</evidence>
<dbReference type="SUPFAM" id="SSF57701">
    <property type="entry name" value="Zn2/Cys6 DNA-binding domain"/>
    <property type="match status" value="1"/>
</dbReference>
<evidence type="ECO:0000256" key="6">
    <source>
        <dbReference type="ARBA" id="ARBA00023242"/>
    </source>
</evidence>
<dbReference type="PROSITE" id="PS00463">
    <property type="entry name" value="ZN2_CY6_FUNGAL_1"/>
    <property type="match status" value="1"/>
</dbReference>
<dbReference type="OrthoDB" id="4337792at2759"/>
<keyword evidence="1" id="KW-0479">Metal-binding</keyword>
<feature type="domain" description="Zn(2)-C6 fungal-type" evidence="8">
    <location>
        <begin position="15"/>
        <end position="46"/>
    </location>
</feature>
<evidence type="ECO:0000256" key="1">
    <source>
        <dbReference type="ARBA" id="ARBA00022723"/>
    </source>
</evidence>
<dbReference type="GO" id="GO:0000978">
    <property type="term" value="F:RNA polymerase II cis-regulatory region sequence-specific DNA binding"/>
    <property type="evidence" value="ECO:0007669"/>
    <property type="project" value="TreeGrafter"/>
</dbReference>
<keyword evidence="10" id="KW-1185">Reference proteome</keyword>
<dbReference type="InterPro" id="IPR036864">
    <property type="entry name" value="Zn2-C6_fun-type_DNA-bd_sf"/>
</dbReference>
<dbReference type="CDD" id="cd00067">
    <property type="entry name" value="GAL4"/>
    <property type="match status" value="1"/>
</dbReference>
<keyword evidence="6" id="KW-0539">Nucleus</keyword>
<dbReference type="GO" id="GO:0005634">
    <property type="term" value="C:nucleus"/>
    <property type="evidence" value="ECO:0007669"/>
    <property type="project" value="TreeGrafter"/>
</dbReference>
<dbReference type="AlphaFoldDB" id="A0A507AXB7"/>
<dbReference type="Pfam" id="PF00172">
    <property type="entry name" value="Zn_clus"/>
    <property type="match status" value="1"/>
</dbReference>
<dbReference type="PROSITE" id="PS50048">
    <property type="entry name" value="ZN2_CY6_FUNGAL_2"/>
    <property type="match status" value="1"/>
</dbReference>
<keyword evidence="4" id="KW-0238">DNA-binding</keyword>
<dbReference type="PANTHER" id="PTHR31944:SF129">
    <property type="entry name" value="ASPYRIDONES CLUSTER REGULATOR APDR-RELATED"/>
    <property type="match status" value="1"/>
</dbReference>
<feature type="region of interest" description="Disordered" evidence="7">
    <location>
        <begin position="435"/>
        <end position="463"/>
    </location>
</feature>
<dbReference type="CDD" id="cd12148">
    <property type="entry name" value="fungal_TF_MHR"/>
    <property type="match status" value="1"/>
</dbReference>
<evidence type="ECO:0000313" key="10">
    <source>
        <dbReference type="Proteomes" id="UP000319257"/>
    </source>
</evidence>
<organism evidence="9 10">
    <name type="scientific">Thyridium curvatum</name>
    <dbReference type="NCBI Taxonomy" id="1093900"/>
    <lineage>
        <taxon>Eukaryota</taxon>
        <taxon>Fungi</taxon>
        <taxon>Dikarya</taxon>
        <taxon>Ascomycota</taxon>
        <taxon>Pezizomycotina</taxon>
        <taxon>Sordariomycetes</taxon>
        <taxon>Sordariomycetidae</taxon>
        <taxon>Thyridiales</taxon>
        <taxon>Thyridiaceae</taxon>
        <taxon>Thyridium</taxon>
    </lineage>
</organism>
<keyword evidence="2" id="KW-0862">Zinc</keyword>
<evidence type="ECO:0000256" key="5">
    <source>
        <dbReference type="ARBA" id="ARBA00023163"/>
    </source>
</evidence>
<dbReference type="GO" id="GO:0006351">
    <property type="term" value="P:DNA-templated transcription"/>
    <property type="evidence" value="ECO:0007669"/>
    <property type="project" value="InterPro"/>
</dbReference>
<protein>
    <recommendedName>
        <fullName evidence="8">Zn(2)-C6 fungal-type domain-containing protein</fullName>
    </recommendedName>
</protein>
<reference evidence="9 10" key="1">
    <citation type="submission" date="2019-06" db="EMBL/GenBank/DDBJ databases">
        <title>Draft genome sequence of the filamentous fungus Phialemoniopsis curvata isolated from diesel fuel.</title>
        <authorList>
            <person name="Varaljay V.A."/>
            <person name="Lyon W.J."/>
            <person name="Crouch A.L."/>
            <person name="Drake C.E."/>
            <person name="Hollomon J.M."/>
            <person name="Nadeau L.J."/>
            <person name="Nunn H.S."/>
            <person name="Stevenson B.S."/>
            <person name="Bojanowski C.L."/>
            <person name="Crookes-Goodson W.J."/>
        </authorList>
    </citation>
    <scope>NUCLEOTIDE SEQUENCE [LARGE SCALE GENOMIC DNA]</scope>
    <source>
        <strain evidence="9 10">D216</strain>
    </source>
</reference>
<dbReference type="Pfam" id="PF04082">
    <property type="entry name" value="Fungal_trans"/>
    <property type="match status" value="1"/>
</dbReference>
<dbReference type="Gene3D" id="4.10.240.10">
    <property type="entry name" value="Zn(2)-C6 fungal-type DNA-binding domain"/>
    <property type="match status" value="1"/>
</dbReference>
<dbReference type="InParanoid" id="A0A507AXB7"/>
<keyword evidence="5" id="KW-0804">Transcription</keyword>
<dbReference type="SMART" id="SM00066">
    <property type="entry name" value="GAL4"/>
    <property type="match status" value="1"/>
</dbReference>
<evidence type="ECO:0000256" key="3">
    <source>
        <dbReference type="ARBA" id="ARBA00023015"/>
    </source>
</evidence>
<accession>A0A507AXB7</accession>
<evidence type="ECO:0000259" key="8">
    <source>
        <dbReference type="PROSITE" id="PS50048"/>
    </source>
</evidence>
<comment type="caution">
    <text evidence="9">The sequence shown here is derived from an EMBL/GenBank/DDBJ whole genome shotgun (WGS) entry which is preliminary data.</text>
</comment>
<feature type="region of interest" description="Disordered" evidence="7">
    <location>
        <begin position="150"/>
        <end position="177"/>
    </location>
</feature>
<sequence length="781" mass="87277">MRDAPVRKRRRPAKSCEQCRKRKIKCDLEEPCGPCMKARASLACSYSADSIRDSQPSRNEPRPCLTVRDDNILEIPGAFDILGETAVETNQPNLEDESVSKDVNPTITTALSDIRSRVARLERESNSNAGVAPAVKDLQSRLARIERHLTTVSAEKDESGAPPFRRRPELSVPPTEPRLRVGASKTRLFGPGHWLHTATKFQVLGSFDHEEALPPFPADGLSAKMKSLRALRHFAKKQQSVTLHDPVPDITSTLPSRQVCDELVRAYIRTFEPVFRIFHLPSFWKMYEAYWNDTDQGTPVSFRMKLVLVLAIGTTFYPHRSELERLQRLAHTWIYAAHWWMTGPTEKLTYNLDGLQVGCLLQLARQTNSLGASSWFSAGTLLRVALFMGLHRDPGHFPSLTPFHSEMRRRLWATVLELTALPALDSSMPLEVSMDDYDTQAPSNLNDEDLNPDSNAPLRPKADGEVTDTSIQRLLLRSLPTRLRATKLISNLASPQPYEETVNLGVELRSSCREAAALFQTASTSGKTGDLPISSFQKEFIDMYLRRYILFLHRPFVLQGQKDPRFYLARKICKDSALVIASYANGLNLPSQDLDDLSRMFITISGTLKGPLSFDVISMLGLELLAQLEEDGAGTSTAIDPLDEMGRAARAPVKKALEHINEQLLQLIALGVPRLKRYGFLSVMLSQARALETGQPIKQAVYGAMRDCMDKCCAYLEAARVVSTPQDSIESLTRASTSVTDEFEDPFGFDLNDILNPGLMLSMPGVMFPPDGNSNDQFDWI</sequence>
<evidence type="ECO:0000256" key="2">
    <source>
        <dbReference type="ARBA" id="ARBA00022833"/>
    </source>
</evidence>
<dbReference type="Proteomes" id="UP000319257">
    <property type="component" value="Unassembled WGS sequence"/>
</dbReference>
<evidence type="ECO:0000313" key="9">
    <source>
        <dbReference type="EMBL" id="TPX14602.1"/>
    </source>
</evidence>
<dbReference type="GO" id="GO:0001228">
    <property type="term" value="F:DNA-binding transcription activator activity, RNA polymerase II-specific"/>
    <property type="evidence" value="ECO:0007669"/>
    <property type="project" value="TreeGrafter"/>
</dbReference>
<dbReference type="PANTHER" id="PTHR31944">
    <property type="entry name" value="HEME-RESPONSIVE ZINC FINGER TRANSCRIPTION FACTOR HAP1"/>
    <property type="match status" value="1"/>
</dbReference>
<feature type="compositionally biased region" description="Basic and acidic residues" evidence="7">
    <location>
        <begin position="150"/>
        <end position="159"/>
    </location>
</feature>
<gene>
    <name evidence="9" type="ORF">E0L32_005294</name>
</gene>
<evidence type="ECO:0000256" key="4">
    <source>
        <dbReference type="ARBA" id="ARBA00023125"/>
    </source>
</evidence>
<name>A0A507AXB7_9PEZI</name>
<dbReference type="GeneID" id="41972741"/>
<dbReference type="GO" id="GO:0008270">
    <property type="term" value="F:zinc ion binding"/>
    <property type="evidence" value="ECO:0007669"/>
    <property type="project" value="InterPro"/>
</dbReference>
<dbReference type="EMBL" id="SKBQ01000027">
    <property type="protein sequence ID" value="TPX14602.1"/>
    <property type="molecule type" value="Genomic_DNA"/>
</dbReference>
<dbReference type="InterPro" id="IPR001138">
    <property type="entry name" value="Zn2Cys6_DnaBD"/>
</dbReference>
<keyword evidence="3" id="KW-0805">Transcription regulation</keyword>